<dbReference type="InterPro" id="IPR036132">
    <property type="entry name" value="Vac_ATP_synth_c_sf"/>
</dbReference>
<dbReference type="PANTHER" id="PTHR10137">
    <property type="entry name" value="V-TYPE PROTON ATPASE SUBUNIT C"/>
    <property type="match status" value="1"/>
</dbReference>
<comment type="function">
    <text evidence="5 6">Subunit of the V1 complex of vacuolar(H+)-ATPase (V-ATPase), a multisubunit enzyme composed of a peripheral complex (V1) that hydrolyzes ATP and a membrane integral complex (V0) that translocates protons. V-ATPase is responsible for acidifying and maintaining the pH of intracellular compartments and in some cell types, is targeted to the plasma membrane, where it is responsible for acidifying the extracellular environment. Subunit C is necessary for the assembly of the catalytic sector of the enzyme and is likely to have a specific function in its catalytic activity.</text>
</comment>
<dbReference type="Gene3D" id="1.20.1460.10">
    <property type="entry name" value="subunit c (vma5p) of the yeast v-atpase, domain 2"/>
    <property type="match status" value="1"/>
</dbReference>
<dbReference type="EMBL" id="LR783196">
    <property type="protein sequence ID" value="CAB3224657.1"/>
    <property type="molecule type" value="mRNA"/>
</dbReference>
<organism evidence="7">
    <name type="scientific">Phallusia mammillata</name>
    <dbReference type="NCBI Taxonomy" id="59560"/>
    <lineage>
        <taxon>Eukaryota</taxon>
        <taxon>Metazoa</taxon>
        <taxon>Chordata</taxon>
        <taxon>Tunicata</taxon>
        <taxon>Ascidiacea</taxon>
        <taxon>Phlebobranchia</taxon>
        <taxon>Ascidiidae</taxon>
        <taxon>Phallusia</taxon>
    </lineage>
</organism>
<comment type="similarity">
    <text evidence="1 6">Belongs to the V-ATPase C subunit family.</text>
</comment>
<dbReference type="CDD" id="cd14785">
    <property type="entry name" value="V-ATPase_C"/>
    <property type="match status" value="1"/>
</dbReference>
<evidence type="ECO:0000256" key="2">
    <source>
        <dbReference type="ARBA" id="ARBA00022448"/>
    </source>
</evidence>
<dbReference type="SUPFAM" id="SSF118203">
    <property type="entry name" value="Vacuolar ATP synthase subunit C"/>
    <property type="match status" value="1"/>
</dbReference>
<dbReference type="InterPro" id="IPR004907">
    <property type="entry name" value="ATPase_V1-cplx_csu"/>
</dbReference>
<evidence type="ECO:0000313" key="7">
    <source>
        <dbReference type="EMBL" id="CAB3224657.1"/>
    </source>
</evidence>
<dbReference type="Gene3D" id="3.30.70.1180">
    <property type="entry name" value="Vacuolar atp synthase subunit c, domain 1"/>
    <property type="match status" value="1"/>
</dbReference>
<dbReference type="GO" id="GO:0000221">
    <property type="term" value="C:vacuolar proton-transporting V-type ATPase, V1 domain"/>
    <property type="evidence" value="ECO:0007669"/>
    <property type="project" value="TreeGrafter"/>
</dbReference>
<evidence type="ECO:0000256" key="3">
    <source>
        <dbReference type="ARBA" id="ARBA00022781"/>
    </source>
</evidence>
<name>A0A6F9D7U5_9ASCI</name>
<dbReference type="AlphaFoldDB" id="A0A6F9D7U5"/>
<accession>A0A6F9D7U5</accession>
<keyword evidence="3 6" id="KW-0375">Hydrogen ion transport</keyword>
<dbReference type="GO" id="GO:0046961">
    <property type="term" value="F:proton-transporting ATPase activity, rotational mechanism"/>
    <property type="evidence" value="ECO:0007669"/>
    <property type="project" value="InterPro"/>
</dbReference>
<comment type="subunit">
    <text evidence="6">V-ATPase is a heteromultimeric enzyme made up of two complexes: the ATP-hydrolytic V1 complex and the proton translocation V0 complex. The V1 complex consists of three catalytic AB heterodimers that form a heterohexamer, three peripheral stalks each consisting of EG heterodimers, one central rotor including subunits D and F, and the regulatory subunits C and H. The proton translocation complex V0 consists of the proton transport subunit a, a ring of proteolipid subunits c9c'', rotary subunit d, subunits e and f, and two accessory subunits.</text>
</comment>
<evidence type="ECO:0000256" key="1">
    <source>
        <dbReference type="ARBA" id="ARBA00006138"/>
    </source>
</evidence>
<dbReference type="Pfam" id="PF03223">
    <property type="entry name" value="V-ATPase_C"/>
    <property type="match status" value="1"/>
</dbReference>
<dbReference type="Gene3D" id="3.30.70.100">
    <property type="match status" value="1"/>
</dbReference>
<proteinExistence type="evidence at transcript level"/>
<gene>
    <name evidence="7" type="primary">Atp6v1c2</name>
</gene>
<keyword evidence="4 6" id="KW-0406">Ion transport</keyword>
<keyword evidence="2 6" id="KW-0813">Transport</keyword>
<dbReference type="PANTHER" id="PTHR10137:SF0">
    <property type="entry name" value="V-TYPE PROTON ATPASE SUBUNIT C"/>
    <property type="match status" value="1"/>
</dbReference>
<evidence type="ECO:0000256" key="5">
    <source>
        <dbReference type="ARBA" id="ARBA00046006"/>
    </source>
</evidence>
<evidence type="ECO:0000256" key="4">
    <source>
        <dbReference type="ARBA" id="ARBA00023065"/>
    </source>
</evidence>
<dbReference type="FunFam" id="3.30.70.100:FF:000002">
    <property type="entry name" value="V-type proton ATPase subunit C"/>
    <property type="match status" value="1"/>
</dbReference>
<protein>
    <recommendedName>
        <fullName evidence="6">V-type proton ATPase subunit C</fullName>
    </recommendedName>
</protein>
<evidence type="ECO:0000256" key="6">
    <source>
        <dbReference type="RuleBase" id="RU364010"/>
    </source>
</evidence>
<sequence length="385" mass="44484">MAEYWIISAPGDKTPQQTYERLHKATIGQGGGNNLSHNYKFHIPELRVGTLDSLIGLTDDLSKLDIFAEGVCRKVSTYMGDVLEDQKDKLSSNLKAGDMTLPNYMHHFQWNMAKYPVKQSLKSLAEIISKVVNQVDADLRTKSQAYNNLKSNLQNMERKATGSLLLRNLRQIVKKDDFILDSEYLQTILVAVPVAQFDEWDKHYETLTEFVAPRSSRLLYQDEEYGLFAVTIFRKVFEEFKYNCGRNKFFVRDFQYSEQDMHSDKDQLNKLASDKKKMLGPLLRWLKVNFSEAFVAWMHVKALRVFVESVLRYGLPVNFQAAVLEPQKKQRKRLRETLNSLYGDLDSTGLSAVDEEALPGLSLGMQEYYPYVFYKVVLDFDTRSL</sequence>
<dbReference type="GO" id="GO:0005765">
    <property type="term" value="C:lysosomal membrane"/>
    <property type="evidence" value="ECO:0007669"/>
    <property type="project" value="TreeGrafter"/>
</dbReference>
<reference evidence="7" key="1">
    <citation type="submission" date="2020-04" db="EMBL/GenBank/DDBJ databases">
        <authorList>
            <person name="Neveu A P."/>
        </authorList>
    </citation>
    <scope>NUCLEOTIDE SEQUENCE</scope>
    <source>
        <tissue evidence="7">Whole embryo</tissue>
    </source>
</reference>